<evidence type="ECO:0000313" key="2">
    <source>
        <dbReference type="Proteomes" id="UP001063166"/>
    </source>
</evidence>
<proteinExistence type="predicted"/>
<accession>A0A9P3PJD8</accession>
<dbReference type="Proteomes" id="UP001063166">
    <property type="component" value="Unassembled WGS sequence"/>
</dbReference>
<gene>
    <name evidence="1" type="ORF">LshimejAT787_0400840</name>
</gene>
<organism evidence="1 2">
    <name type="scientific">Lyophyllum shimeji</name>
    <name type="common">Hon-shimeji</name>
    <name type="synonym">Tricholoma shimeji</name>
    <dbReference type="NCBI Taxonomy" id="47721"/>
    <lineage>
        <taxon>Eukaryota</taxon>
        <taxon>Fungi</taxon>
        <taxon>Dikarya</taxon>
        <taxon>Basidiomycota</taxon>
        <taxon>Agaricomycotina</taxon>
        <taxon>Agaricomycetes</taxon>
        <taxon>Agaricomycetidae</taxon>
        <taxon>Agaricales</taxon>
        <taxon>Tricholomatineae</taxon>
        <taxon>Lyophyllaceae</taxon>
        <taxon>Lyophyllum</taxon>
    </lineage>
</organism>
<protein>
    <submittedName>
        <fullName evidence="1">Uncharacterized protein</fullName>
    </submittedName>
</protein>
<name>A0A9P3PJD8_LYOSH</name>
<dbReference type="EMBL" id="BRPK01000004">
    <property type="protein sequence ID" value="GLB37033.1"/>
    <property type="molecule type" value="Genomic_DNA"/>
</dbReference>
<evidence type="ECO:0000313" key="1">
    <source>
        <dbReference type="EMBL" id="GLB37033.1"/>
    </source>
</evidence>
<sequence>MGLHRRLIVRQQLRLSICSSRNVIDTVDMPLKATGNVYAALFIVALFEPSLSLAGSIKSSRSKTWRSDEPMMAVGIDPLFTIQPEASGISYHP</sequence>
<reference evidence="1" key="1">
    <citation type="submission" date="2022-07" db="EMBL/GenBank/DDBJ databases">
        <title>The genome of Lyophyllum shimeji provides insight into the initial evolution of ectomycorrhizal fungal genome.</title>
        <authorList>
            <person name="Kobayashi Y."/>
            <person name="Shibata T."/>
            <person name="Hirakawa H."/>
            <person name="Shigenobu S."/>
            <person name="Nishiyama T."/>
            <person name="Yamada A."/>
            <person name="Hasebe M."/>
            <person name="Kawaguchi M."/>
        </authorList>
    </citation>
    <scope>NUCLEOTIDE SEQUENCE</scope>
    <source>
        <strain evidence="1">AT787</strain>
    </source>
</reference>
<dbReference type="AlphaFoldDB" id="A0A9P3PJD8"/>
<keyword evidence="2" id="KW-1185">Reference proteome</keyword>
<comment type="caution">
    <text evidence="1">The sequence shown here is derived from an EMBL/GenBank/DDBJ whole genome shotgun (WGS) entry which is preliminary data.</text>
</comment>